<keyword evidence="3" id="KW-0786">Thiamine pyrophosphate</keyword>
<dbReference type="InterPro" id="IPR005474">
    <property type="entry name" value="Transketolase_N"/>
</dbReference>
<evidence type="ECO:0000256" key="3">
    <source>
        <dbReference type="ARBA" id="ARBA00023052"/>
    </source>
</evidence>
<comment type="similarity">
    <text evidence="2">Belongs to the transketolase family.</text>
</comment>
<accession>A0A1G2E295</accession>
<protein>
    <recommendedName>
        <fullName evidence="4">Transketolase N-terminal domain-containing protein</fullName>
    </recommendedName>
</protein>
<comment type="caution">
    <text evidence="5">The sequence shown here is derived from an EMBL/GenBank/DDBJ whole genome shotgun (WGS) entry which is preliminary data.</text>
</comment>
<evidence type="ECO:0000259" key="4">
    <source>
        <dbReference type="Pfam" id="PF00456"/>
    </source>
</evidence>
<dbReference type="PANTHER" id="PTHR47514:SF1">
    <property type="entry name" value="TRANSKETOLASE N-TERMINAL SECTION-RELATED"/>
    <property type="match status" value="1"/>
</dbReference>
<proteinExistence type="inferred from homology"/>
<dbReference type="Gene3D" id="3.40.50.970">
    <property type="match status" value="1"/>
</dbReference>
<dbReference type="InterPro" id="IPR029061">
    <property type="entry name" value="THDP-binding"/>
</dbReference>
<evidence type="ECO:0000313" key="6">
    <source>
        <dbReference type="Proteomes" id="UP000177360"/>
    </source>
</evidence>
<organism evidence="5 6">
    <name type="scientific">Candidatus Nealsonbacteria bacterium RIFCSPHIGHO2_01_FULL_38_55</name>
    <dbReference type="NCBI Taxonomy" id="1801664"/>
    <lineage>
        <taxon>Bacteria</taxon>
        <taxon>Candidatus Nealsoniibacteriota</taxon>
    </lineage>
</organism>
<sequence length="270" mass="29770">MTVDTEILKKKANLTRREVLETVARTGKGHLGGTFSCVDILTALYYGGILKFDPKNHKWQDRDRLVIGKGHACLALYNILVDLGFFDRSRLEEYGSNGSSLGGQLNIDTPGVEYNTGSLGHALGIGAGMALAAKMDNKNYRVFALIGDGECGEGSIWESIMFSSQQKLNNLIGIIDRNRLSVTDVIEDDGSGKLEDKLRACGWKCITIDGHSFEEIINVMDNFDNLEQPLMIIANTVKGKGVSFMENGIKWHHSVPTAEELDIARKELNF</sequence>
<feature type="domain" description="Transketolase N-terminal" evidence="4">
    <location>
        <begin position="10"/>
        <end position="269"/>
    </location>
</feature>
<dbReference type="CDD" id="cd02012">
    <property type="entry name" value="TPP_TK"/>
    <property type="match status" value="1"/>
</dbReference>
<evidence type="ECO:0000256" key="2">
    <source>
        <dbReference type="ARBA" id="ARBA00007131"/>
    </source>
</evidence>
<evidence type="ECO:0000256" key="1">
    <source>
        <dbReference type="ARBA" id="ARBA00001964"/>
    </source>
</evidence>
<dbReference type="Proteomes" id="UP000177360">
    <property type="component" value="Unassembled WGS sequence"/>
</dbReference>
<gene>
    <name evidence="5" type="ORF">A2626_00730</name>
</gene>
<dbReference type="AlphaFoldDB" id="A0A1G2E295"/>
<reference evidence="5 6" key="1">
    <citation type="journal article" date="2016" name="Nat. Commun.">
        <title>Thousands of microbial genomes shed light on interconnected biogeochemical processes in an aquifer system.</title>
        <authorList>
            <person name="Anantharaman K."/>
            <person name="Brown C.T."/>
            <person name="Hug L.A."/>
            <person name="Sharon I."/>
            <person name="Castelle C.J."/>
            <person name="Probst A.J."/>
            <person name="Thomas B.C."/>
            <person name="Singh A."/>
            <person name="Wilkins M.J."/>
            <person name="Karaoz U."/>
            <person name="Brodie E.L."/>
            <person name="Williams K.H."/>
            <person name="Hubbard S.S."/>
            <person name="Banfield J.F."/>
        </authorList>
    </citation>
    <scope>NUCLEOTIDE SEQUENCE [LARGE SCALE GENOMIC DNA]</scope>
</reference>
<comment type="cofactor">
    <cofactor evidence="1">
        <name>thiamine diphosphate</name>
        <dbReference type="ChEBI" id="CHEBI:58937"/>
    </cofactor>
</comment>
<dbReference type="Pfam" id="PF00456">
    <property type="entry name" value="Transketolase_N"/>
    <property type="match status" value="1"/>
</dbReference>
<dbReference type="SUPFAM" id="SSF52518">
    <property type="entry name" value="Thiamin diphosphate-binding fold (THDP-binding)"/>
    <property type="match status" value="1"/>
</dbReference>
<evidence type="ECO:0000313" key="5">
    <source>
        <dbReference type="EMBL" id="OGZ19947.1"/>
    </source>
</evidence>
<dbReference type="PANTHER" id="PTHR47514">
    <property type="entry name" value="TRANSKETOLASE N-TERMINAL SECTION-RELATED"/>
    <property type="match status" value="1"/>
</dbReference>
<name>A0A1G2E295_9BACT</name>
<dbReference type="EMBL" id="MHLZ01000016">
    <property type="protein sequence ID" value="OGZ19947.1"/>
    <property type="molecule type" value="Genomic_DNA"/>
</dbReference>